<dbReference type="RefSeq" id="WP_345064360.1">
    <property type="nucleotide sequence ID" value="NZ_BAABGR010000006.1"/>
</dbReference>
<dbReference type="Proteomes" id="UP001500394">
    <property type="component" value="Unassembled WGS sequence"/>
</dbReference>
<organism evidence="5 6">
    <name type="scientific">Sphingobacterium thermophilum</name>
    <dbReference type="NCBI Taxonomy" id="768534"/>
    <lineage>
        <taxon>Bacteria</taxon>
        <taxon>Pseudomonadati</taxon>
        <taxon>Bacteroidota</taxon>
        <taxon>Sphingobacteriia</taxon>
        <taxon>Sphingobacteriales</taxon>
        <taxon>Sphingobacteriaceae</taxon>
        <taxon>Sphingobacterium</taxon>
    </lineage>
</organism>
<evidence type="ECO:0000256" key="2">
    <source>
        <dbReference type="ARBA" id="ARBA00022618"/>
    </source>
</evidence>
<sequence length="186" mass="21233">MKDILLNIEAIIFAAEDGVSANEIKHILQDALLITINKEEVMSFIDKIQAKYEQEDYVFSLKMINNKYQFLTKETFHDVLNQLQANRDKKKLSQAGLETLAIIAYRQPITKLEVEQIRGVNCDYSIQRLLEKDLIKIVGKADTIGKPLLYATSDTFMNHFGINSVKDLPQLKDIVSEENSIGEIIE</sequence>
<evidence type="ECO:0008006" key="7">
    <source>
        <dbReference type="Google" id="ProtNLM"/>
    </source>
</evidence>
<dbReference type="Gene3D" id="1.10.10.10">
    <property type="entry name" value="Winged helix-like DNA-binding domain superfamily/Winged helix DNA-binding domain"/>
    <property type="match status" value="2"/>
</dbReference>
<evidence type="ECO:0000256" key="3">
    <source>
        <dbReference type="ARBA" id="ARBA00022829"/>
    </source>
</evidence>
<keyword evidence="4" id="KW-0131">Cell cycle</keyword>
<keyword evidence="2" id="KW-0132">Cell division</keyword>
<protein>
    <recommendedName>
        <fullName evidence="7">Segregation and condensation protein B</fullName>
    </recommendedName>
</protein>
<dbReference type="PIRSF" id="PIRSF019345">
    <property type="entry name" value="ScpB"/>
    <property type="match status" value="1"/>
</dbReference>
<name>A0ABP8QWN4_9SPHI</name>
<dbReference type="InterPro" id="IPR036388">
    <property type="entry name" value="WH-like_DNA-bd_sf"/>
</dbReference>
<evidence type="ECO:0000256" key="1">
    <source>
        <dbReference type="ARBA" id="ARBA00022490"/>
    </source>
</evidence>
<evidence type="ECO:0000256" key="4">
    <source>
        <dbReference type="ARBA" id="ARBA00023306"/>
    </source>
</evidence>
<evidence type="ECO:0000313" key="6">
    <source>
        <dbReference type="Proteomes" id="UP001500394"/>
    </source>
</evidence>
<dbReference type="PANTHER" id="PTHR34298">
    <property type="entry name" value="SEGREGATION AND CONDENSATION PROTEIN B"/>
    <property type="match status" value="1"/>
</dbReference>
<keyword evidence="3" id="KW-0159">Chromosome partition</keyword>
<dbReference type="Pfam" id="PF04079">
    <property type="entry name" value="SMC_ScpB"/>
    <property type="match status" value="1"/>
</dbReference>
<dbReference type="EMBL" id="BAABGR010000006">
    <property type="protein sequence ID" value="GAA4511976.1"/>
    <property type="molecule type" value="Genomic_DNA"/>
</dbReference>
<proteinExistence type="predicted"/>
<comment type="caution">
    <text evidence="5">The sequence shown here is derived from an EMBL/GenBank/DDBJ whole genome shotgun (WGS) entry which is preliminary data.</text>
</comment>
<dbReference type="SUPFAM" id="SSF46785">
    <property type="entry name" value="Winged helix' DNA-binding domain"/>
    <property type="match status" value="2"/>
</dbReference>
<reference evidence="6" key="1">
    <citation type="journal article" date="2019" name="Int. J. Syst. Evol. Microbiol.">
        <title>The Global Catalogue of Microorganisms (GCM) 10K type strain sequencing project: providing services to taxonomists for standard genome sequencing and annotation.</title>
        <authorList>
            <consortium name="The Broad Institute Genomics Platform"/>
            <consortium name="The Broad Institute Genome Sequencing Center for Infectious Disease"/>
            <person name="Wu L."/>
            <person name="Ma J."/>
        </authorList>
    </citation>
    <scope>NUCLEOTIDE SEQUENCE [LARGE SCALE GENOMIC DNA]</scope>
    <source>
        <strain evidence="6">JCM 17858</strain>
    </source>
</reference>
<dbReference type="PANTHER" id="PTHR34298:SF2">
    <property type="entry name" value="SEGREGATION AND CONDENSATION PROTEIN B"/>
    <property type="match status" value="1"/>
</dbReference>
<dbReference type="InterPro" id="IPR005234">
    <property type="entry name" value="ScpB_csome_segregation"/>
</dbReference>
<gene>
    <name evidence="5" type="ORF">GCM10023173_05390</name>
</gene>
<keyword evidence="1" id="KW-0963">Cytoplasm</keyword>
<accession>A0ABP8QWN4</accession>
<keyword evidence="6" id="KW-1185">Reference proteome</keyword>
<dbReference type="NCBIfam" id="TIGR00281">
    <property type="entry name" value="SMC-Scp complex subunit ScpB"/>
    <property type="match status" value="1"/>
</dbReference>
<evidence type="ECO:0000313" key="5">
    <source>
        <dbReference type="EMBL" id="GAA4511976.1"/>
    </source>
</evidence>
<dbReference type="InterPro" id="IPR036390">
    <property type="entry name" value="WH_DNA-bd_sf"/>
</dbReference>